<proteinExistence type="predicted"/>
<dbReference type="PANTHER" id="PTHR21576">
    <property type="entry name" value="UNCHARACTERIZED NODULIN-LIKE PROTEIN"/>
    <property type="match status" value="1"/>
</dbReference>
<dbReference type="GO" id="GO:0022857">
    <property type="term" value="F:transmembrane transporter activity"/>
    <property type="evidence" value="ECO:0007669"/>
    <property type="project" value="InterPro"/>
</dbReference>
<feature type="transmembrane region" description="Helical" evidence="6">
    <location>
        <begin position="107"/>
        <end position="132"/>
    </location>
</feature>
<evidence type="ECO:0000313" key="8">
    <source>
        <dbReference type="Proteomes" id="UP000749559"/>
    </source>
</evidence>
<keyword evidence="4 6" id="KW-0472">Membrane</keyword>
<evidence type="ECO:0000256" key="2">
    <source>
        <dbReference type="ARBA" id="ARBA00022692"/>
    </source>
</evidence>
<dbReference type="Pfam" id="PF07690">
    <property type="entry name" value="MFS_1"/>
    <property type="match status" value="1"/>
</dbReference>
<feature type="transmembrane region" description="Helical" evidence="6">
    <location>
        <begin position="393"/>
        <end position="418"/>
    </location>
</feature>
<feature type="transmembrane region" description="Helical" evidence="6">
    <location>
        <begin position="77"/>
        <end position="95"/>
    </location>
</feature>
<feature type="region of interest" description="Disordered" evidence="5">
    <location>
        <begin position="226"/>
        <end position="270"/>
    </location>
</feature>
<dbReference type="EMBL" id="CAIIXF020000004">
    <property type="protein sequence ID" value="CAH1782172.1"/>
    <property type="molecule type" value="Genomic_DNA"/>
</dbReference>
<dbReference type="Proteomes" id="UP000749559">
    <property type="component" value="Unassembled WGS sequence"/>
</dbReference>
<gene>
    <name evidence="7" type="ORF">OFUS_LOCUS8648</name>
</gene>
<sequence length="499" mass="54645">MENNRIEIQRYISLCVGVLGLVFCGIINGFNIYAVALKQTFNYTQTELEYIAASGIVGSELTSYFAGIAIDRFGPRSTCVAAAVLTCSCFSLMWMTTKFISFFASRTWIICLMYFMASSGCCFTNMVCMGTISLNFEGKHRGKIVGFASAVYGSSPLIYAAIYQGFFVSGHITDEQNQNIADFFILLSICAAIANVLGAGFLKIMPLEPASAGHLEMQDLIETNHDEDTSLTPIETNNDKDKLEKGDEDLTNAKNSTSNEKTPILQNDLDSNKNTPTDKIDIKPDTDITCFQMVKTLEFHFLLWTVIIIKGIGLTFTANITTIAKSAHLEKASSTLIIIIPISNTLARFFGGLMPDIFKQKLSFIPTSSLLLLASFISMTVQVLLVFFNQSYIGLACLSIMSSIPTGLVSVLMVIIILELFGRSDFSQKYGLVLTVAGIAAFPIGKIFGLIYENNSIAGSRLCYGVDCSRWSYIINAIFALLATLLSAALVRAEHKIQS</sequence>
<feature type="transmembrane region" description="Helical" evidence="6">
    <location>
        <begin position="362"/>
        <end position="387"/>
    </location>
</feature>
<evidence type="ECO:0000313" key="7">
    <source>
        <dbReference type="EMBL" id="CAH1782172.1"/>
    </source>
</evidence>
<comment type="caution">
    <text evidence="7">The sequence shown here is derived from an EMBL/GenBank/DDBJ whole genome shotgun (WGS) entry which is preliminary data.</text>
</comment>
<organism evidence="7 8">
    <name type="scientific">Owenia fusiformis</name>
    <name type="common">Polychaete worm</name>
    <dbReference type="NCBI Taxonomy" id="6347"/>
    <lineage>
        <taxon>Eukaryota</taxon>
        <taxon>Metazoa</taxon>
        <taxon>Spiralia</taxon>
        <taxon>Lophotrochozoa</taxon>
        <taxon>Annelida</taxon>
        <taxon>Polychaeta</taxon>
        <taxon>Sedentaria</taxon>
        <taxon>Canalipalpata</taxon>
        <taxon>Sabellida</taxon>
        <taxon>Oweniida</taxon>
        <taxon>Oweniidae</taxon>
        <taxon>Owenia</taxon>
    </lineage>
</organism>
<feature type="transmembrane region" description="Helical" evidence="6">
    <location>
        <begin position="183"/>
        <end position="202"/>
    </location>
</feature>
<dbReference type="PANTHER" id="PTHR21576:SF158">
    <property type="entry name" value="RIBOSOMAL RNA-PROCESSING PROTEIN 12-LIKE CONSERVED DOMAIN-CONTAINING PROTEIN"/>
    <property type="match status" value="1"/>
</dbReference>
<dbReference type="OrthoDB" id="410267at2759"/>
<feature type="transmembrane region" description="Helical" evidence="6">
    <location>
        <begin position="48"/>
        <end position="70"/>
    </location>
</feature>
<name>A0A8J1UW95_OWEFU</name>
<evidence type="ECO:0000256" key="6">
    <source>
        <dbReference type="SAM" id="Phobius"/>
    </source>
</evidence>
<dbReference type="AlphaFoldDB" id="A0A8J1UW95"/>
<accession>A0A8J1UW95</accession>
<feature type="compositionally biased region" description="Polar residues" evidence="5">
    <location>
        <begin position="252"/>
        <end position="270"/>
    </location>
</feature>
<keyword evidence="2 6" id="KW-0812">Transmembrane</keyword>
<dbReference type="GO" id="GO:0016020">
    <property type="term" value="C:membrane"/>
    <property type="evidence" value="ECO:0007669"/>
    <property type="project" value="UniProtKB-SubCell"/>
</dbReference>
<feature type="transmembrane region" description="Helical" evidence="6">
    <location>
        <begin position="144"/>
        <end position="163"/>
    </location>
</feature>
<evidence type="ECO:0000256" key="4">
    <source>
        <dbReference type="ARBA" id="ARBA00023136"/>
    </source>
</evidence>
<dbReference type="InterPro" id="IPR036259">
    <property type="entry name" value="MFS_trans_sf"/>
</dbReference>
<evidence type="ECO:0000256" key="5">
    <source>
        <dbReference type="SAM" id="MobiDB-lite"/>
    </source>
</evidence>
<protein>
    <submittedName>
        <fullName evidence="7">Uncharacterized protein</fullName>
    </submittedName>
</protein>
<feature type="transmembrane region" description="Helical" evidence="6">
    <location>
        <begin position="332"/>
        <end position="350"/>
    </location>
</feature>
<keyword evidence="8" id="KW-1185">Reference proteome</keyword>
<dbReference type="Gene3D" id="1.20.1250.20">
    <property type="entry name" value="MFS general substrate transporter like domains"/>
    <property type="match status" value="1"/>
</dbReference>
<feature type="transmembrane region" description="Helical" evidence="6">
    <location>
        <begin position="301"/>
        <end position="320"/>
    </location>
</feature>
<comment type="subcellular location">
    <subcellularLocation>
        <location evidence="1">Membrane</location>
        <topology evidence="1">Multi-pass membrane protein</topology>
    </subcellularLocation>
</comment>
<evidence type="ECO:0000256" key="3">
    <source>
        <dbReference type="ARBA" id="ARBA00022989"/>
    </source>
</evidence>
<dbReference type="SUPFAM" id="SSF103473">
    <property type="entry name" value="MFS general substrate transporter"/>
    <property type="match status" value="1"/>
</dbReference>
<reference evidence="7" key="1">
    <citation type="submission" date="2022-03" db="EMBL/GenBank/DDBJ databases">
        <authorList>
            <person name="Martin C."/>
        </authorList>
    </citation>
    <scope>NUCLEOTIDE SEQUENCE</scope>
</reference>
<feature type="transmembrane region" description="Helical" evidence="6">
    <location>
        <begin position="12"/>
        <end position="36"/>
    </location>
</feature>
<feature type="transmembrane region" description="Helical" evidence="6">
    <location>
        <begin position="471"/>
        <end position="491"/>
    </location>
</feature>
<dbReference type="InterPro" id="IPR011701">
    <property type="entry name" value="MFS"/>
</dbReference>
<evidence type="ECO:0000256" key="1">
    <source>
        <dbReference type="ARBA" id="ARBA00004141"/>
    </source>
</evidence>
<keyword evidence="3 6" id="KW-1133">Transmembrane helix</keyword>
<feature type="transmembrane region" description="Helical" evidence="6">
    <location>
        <begin position="430"/>
        <end position="451"/>
    </location>
</feature>